<dbReference type="Proteomes" id="UP001283361">
    <property type="component" value="Unassembled WGS sequence"/>
</dbReference>
<dbReference type="AlphaFoldDB" id="A0AAE0ZVA1"/>
<feature type="signal peptide" evidence="1">
    <location>
        <begin position="1"/>
        <end position="22"/>
    </location>
</feature>
<organism evidence="2 3">
    <name type="scientific">Elysia crispata</name>
    <name type="common">lettuce slug</name>
    <dbReference type="NCBI Taxonomy" id="231223"/>
    <lineage>
        <taxon>Eukaryota</taxon>
        <taxon>Metazoa</taxon>
        <taxon>Spiralia</taxon>
        <taxon>Lophotrochozoa</taxon>
        <taxon>Mollusca</taxon>
        <taxon>Gastropoda</taxon>
        <taxon>Heterobranchia</taxon>
        <taxon>Euthyneura</taxon>
        <taxon>Panpulmonata</taxon>
        <taxon>Sacoglossa</taxon>
        <taxon>Placobranchoidea</taxon>
        <taxon>Plakobranchidae</taxon>
        <taxon>Elysia</taxon>
    </lineage>
</organism>
<reference evidence="2" key="1">
    <citation type="journal article" date="2023" name="G3 (Bethesda)">
        <title>A reference genome for the long-term kleptoplast-retaining sea slug Elysia crispata morphotype clarki.</title>
        <authorList>
            <person name="Eastman K.E."/>
            <person name="Pendleton A.L."/>
            <person name="Shaikh M.A."/>
            <person name="Suttiyut T."/>
            <person name="Ogas R."/>
            <person name="Tomko P."/>
            <person name="Gavelis G."/>
            <person name="Widhalm J.R."/>
            <person name="Wisecaver J.H."/>
        </authorList>
    </citation>
    <scope>NUCLEOTIDE SEQUENCE</scope>
    <source>
        <strain evidence="2">ECLA1</strain>
    </source>
</reference>
<keyword evidence="1" id="KW-0732">Signal</keyword>
<protein>
    <submittedName>
        <fullName evidence="2">Uncharacterized protein</fullName>
    </submittedName>
</protein>
<accession>A0AAE0ZVA1</accession>
<feature type="chain" id="PRO_5041967705" evidence="1">
    <location>
        <begin position="23"/>
        <end position="93"/>
    </location>
</feature>
<dbReference type="EMBL" id="JAWDGP010003252">
    <property type="protein sequence ID" value="KAK3776017.1"/>
    <property type="molecule type" value="Genomic_DNA"/>
</dbReference>
<evidence type="ECO:0000256" key="1">
    <source>
        <dbReference type="SAM" id="SignalP"/>
    </source>
</evidence>
<proteinExistence type="predicted"/>
<gene>
    <name evidence="2" type="ORF">RRG08_044401</name>
</gene>
<name>A0AAE0ZVA1_9GAST</name>
<evidence type="ECO:0000313" key="2">
    <source>
        <dbReference type="EMBL" id="KAK3776017.1"/>
    </source>
</evidence>
<comment type="caution">
    <text evidence="2">The sequence shown here is derived from an EMBL/GenBank/DDBJ whole genome shotgun (WGS) entry which is preliminary data.</text>
</comment>
<sequence>MAWGRPFGHQCFPLGKFSVCFLWGFIRSPRMAVTGSCHHSPGDYDAKQKILGWKIWWRMAIQGALLKGNCAAITGYFLVETRREEEVVEIVVV</sequence>
<evidence type="ECO:0000313" key="3">
    <source>
        <dbReference type="Proteomes" id="UP001283361"/>
    </source>
</evidence>
<keyword evidence="3" id="KW-1185">Reference proteome</keyword>